<dbReference type="EMBL" id="CADEBD010000745">
    <property type="protein sequence ID" value="CAB3259797.1"/>
    <property type="molecule type" value="Genomic_DNA"/>
</dbReference>
<sequence>MKFLVVLFAVLAVTVASSYVQKTVTYTHEEPTYVAPARESSVVSAGHVVAAAPVAAAAVAASPFVAAADAVHHAAHHGHNSGFPL</sequence>
<reference evidence="2 3" key="1">
    <citation type="submission" date="2020-04" db="EMBL/GenBank/DDBJ databases">
        <authorList>
            <person name="Wallbank WR R."/>
            <person name="Pardo Diaz C."/>
            <person name="Kozak K."/>
            <person name="Martin S."/>
            <person name="Jiggins C."/>
            <person name="Moest M."/>
            <person name="Warren A I."/>
            <person name="Byers J.R.P. K."/>
            <person name="Montejo-Kovacevich G."/>
            <person name="Yen C E."/>
        </authorList>
    </citation>
    <scope>NUCLEOTIDE SEQUENCE [LARGE SCALE GENOMIC DNA]</scope>
</reference>
<evidence type="ECO:0000256" key="1">
    <source>
        <dbReference type="SAM" id="SignalP"/>
    </source>
</evidence>
<feature type="chain" id="PRO_5035805751" evidence="1">
    <location>
        <begin position="17"/>
        <end position="85"/>
    </location>
</feature>
<comment type="caution">
    <text evidence="2">The sequence shown here is derived from an EMBL/GenBank/DDBJ whole genome shotgun (WGS) entry which is preliminary data.</text>
</comment>
<keyword evidence="1" id="KW-0732">Signal</keyword>
<evidence type="ECO:0000313" key="3">
    <source>
        <dbReference type="Proteomes" id="UP000494256"/>
    </source>
</evidence>
<organism evidence="2 3">
    <name type="scientific">Arctia plantaginis</name>
    <name type="common">Wood tiger moth</name>
    <name type="synonym">Phalaena plantaginis</name>
    <dbReference type="NCBI Taxonomy" id="874455"/>
    <lineage>
        <taxon>Eukaryota</taxon>
        <taxon>Metazoa</taxon>
        <taxon>Ecdysozoa</taxon>
        <taxon>Arthropoda</taxon>
        <taxon>Hexapoda</taxon>
        <taxon>Insecta</taxon>
        <taxon>Pterygota</taxon>
        <taxon>Neoptera</taxon>
        <taxon>Endopterygota</taxon>
        <taxon>Lepidoptera</taxon>
        <taxon>Glossata</taxon>
        <taxon>Ditrysia</taxon>
        <taxon>Noctuoidea</taxon>
        <taxon>Erebidae</taxon>
        <taxon>Arctiinae</taxon>
        <taxon>Arctia</taxon>
    </lineage>
</organism>
<dbReference type="AlphaFoldDB" id="A0A8S1BRY7"/>
<name>A0A8S1BRY7_ARCPL</name>
<dbReference type="OrthoDB" id="10268011at2759"/>
<accession>A0A8S1BRY7</accession>
<evidence type="ECO:0000313" key="2">
    <source>
        <dbReference type="EMBL" id="CAB3259797.1"/>
    </source>
</evidence>
<protein>
    <submittedName>
        <fullName evidence="2">Uncharacterized protein</fullName>
    </submittedName>
</protein>
<proteinExistence type="predicted"/>
<dbReference type="Proteomes" id="UP000494256">
    <property type="component" value="Unassembled WGS sequence"/>
</dbReference>
<feature type="signal peptide" evidence="1">
    <location>
        <begin position="1"/>
        <end position="16"/>
    </location>
</feature>
<gene>
    <name evidence="2" type="ORF">APLA_LOCUS16746</name>
</gene>